<organism evidence="1 2">
    <name type="scientific">Maudiozyma humilis</name>
    <name type="common">Sour dough yeast</name>
    <name type="synonym">Kazachstania humilis</name>
    <dbReference type="NCBI Taxonomy" id="51915"/>
    <lineage>
        <taxon>Eukaryota</taxon>
        <taxon>Fungi</taxon>
        <taxon>Dikarya</taxon>
        <taxon>Ascomycota</taxon>
        <taxon>Saccharomycotina</taxon>
        <taxon>Saccharomycetes</taxon>
        <taxon>Saccharomycetales</taxon>
        <taxon>Saccharomycetaceae</taxon>
        <taxon>Maudiozyma</taxon>
    </lineage>
</organism>
<reference evidence="1 2" key="1">
    <citation type="journal article" date="2023" name="Elife">
        <title>Identification of key yeast species and microbe-microbe interactions impacting larval growth of Drosophila in the wild.</title>
        <authorList>
            <person name="Mure A."/>
            <person name="Sugiura Y."/>
            <person name="Maeda R."/>
            <person name="Honda K."/>
            <person name="Sakurai N."/>
            <person name="Takahashi Y."/>
            <person name="Watada M."/>
            <person name="Katoh T."/>
            <person name="Gotoh A."/>
            <person name="Gotoh Y."/>
            <person name="Taniguchi I."/>
            <person name="Nakamura K."/>
            <person name="Hayashi T."/>
            <person name="Katayama T."/>
            <person name="Uemura T."/>
            <person name="Hattori Y."/>
        </authorList>
    </citation>
    <scope>NUCLEOTIDE SEQUENCE [LARGE SCALE GENOMIC DNA]</scope>
    <source>
        <strain evidence="1 2">KH-74</strain>
    </source>
</reference>
<dbReference type="AlphaFoldDB" id="A0AAV5S090"/>
<name>A0AAV5S090_MAUHU</name>
<sequence length="146" mass="16335">MSSALSRLPARRILSGTSPVFSLSNLRSTGGMIQGRFQSTHAGPGFRKWSELELSERQDFIKGFVKNYKKLFPQSKTNLSLKTLSMDMDKFEDSPSVFGIFYNDIHKESLKDAASNASVNTPSAGSDNRFVHPSFHKLLYRNPTKA</sequence>
<accession>A0AAV5S090</accession>
<evidence type="ECO:0000313" key="2">
    <source>
        <dbReference type="Proteomes" id="UP001377567"/>
    </source>
</evidence>
<evidence type="ECO:0000313" key="1">
    <source>
        <dbReference type="EMBL" id="GMM56978.1"/>
    </source>
</evidence>
<dbReference type="Proteomes" id="UP001377567">
    <property type="component" value="Unassembled WGS sequence"/>
</dbReference>
<protein>
    <submittedName>
        <fullName evidence="1">Mlo1 protein</fullName>
    </submittedName>
</protein>
<gene>
    <name evidence="1" type="ORF">DAKH74_035940</name>
</gene>
<proteinExistence type="predicted"/>
<keyword evidence="2" id="KW-1185">Reference proteome</keyword>
<comment type="caution">
    <text evidence="1">The sequence shown here is derived from an EMBL/GenBank/DDBJ whole genome shotgun (WGS) entry which is preliminary data.</text>
</comment>
<dbReference type="EMBL" id="BTGD01000010">
    <property type="protein sequence ID" value="GMM56978.1"/>
    <property type="molecule type" value="Genomic_DNA"/>
</dbReference>